<organism evidence="1 2">
    <name type="scientific">Eubacterium callanderi</name>
    <dbReference type="NCBI Taxonomy" id="53442"/>
    <lineage>
        <taxon>Bacteria</taxon>
        <taxon>Bacillati</taxon>
        <taxon>Bacillota</taxon>
        <taxon>Clostridia</taxon>
        <taxon>Eubacteriales</taxon>
        <taxon>Eubacteriaceae</taxon>
        <taxon>Eubacterium</taxon>
    </lineage>
</organism>
<evidence type="ECO:0000313" key="2">
    <source>
        <dbReference type="Proteomes" id="UP000006873"/>
    </source>
</evidence>
<reference evidence="1 2" key="2">
    <citation type="journal article" date="2011" name="J. Bacteriol.">
        <title>Complete genome sequence of a carbon monoxide-utilizing acetogen, Eubacterium limosum KIST612.</title>
        <authorList>
            <person name="Roh H."/>
            <person name="Ko H.J."/>
            <person name="Kim D."/>
            <person name="Choi D.G."/>
            <person name="Park S."/>
            <person name="Kim S."/>
            <person name="Chang I.S."/>
            <person name="Choi I.G."/>
        </authorList>
    </citation>
    <scope>NUCLEOTIDE SEQUENCE [LARGE SCALE GENOMIC DNA]</scope>
    <source>
        <strain evidence="1 2">KIST612</strain>
    </source>
</reference>
<dbReference type="HOGENOM" id="CLU_3328040_0_0_9"/>
<reference key="1">
    <citation type="submission" date="2010-09" db="EMBL/GenBank/DDBJ databases">
        <authorList>
            <person name="Roh H."/>
            <person name="Ko H.-J."/>
            <person name="Kim D."/>
            <person name="Choi D.G."/>
            <person name="Park S."/>
            <person name="Kim S."/>
            <person name="Kim K.H."/>
            <person name="Chang I.S."/>
            <person name="Choi I.-G."/>
        </authorList>
    </citation>
    <scope>NUCLEOTIDE SEQUENCE</scope>
    <source>
        <strain>KIST612</strain>
    </source>
</reference>
<evidence type="ECO:0000313" key="1">
    <source>
        <dbReference type="EMBL" id="ADO36008.1"/>
    </source>
</evidence>
<sequence>MKMLFCKKNKFKIKYLTKKRSEYIILNIKLNIKFYIQK</sequence>
<name>E3GKK1_9FIRM</name>
<protein>
    <submittedName>
        <fullName evidence="1">Uncharacterized protein</fullName>
    </submittedName>
</protein>
<proteinExistence type="predicted"/>
<gene>
    <name evidence="1" type="ordered locus">ELI_1020</name>
</gene>
<keyword evidence="2" id="KW-1185">Reference proteome</keyword>
<dbReference type="Proteomes" id="UP000006873">
    <property type="component" value="Chromosome"/>
</dbReference>
<dbReference type="KEGG" id="elm:ELI_1020"/>
<dbReference type="AlphaFoldDB" id="E3GKK1"/>
<dbReference type="EMBL" id="CP002273">
    <property type="protein sequence ID" value="ADO36008.1"/>
    <property type="molecule type" value="Genomic_DNA"/>
</dbReference>
<accession>E3GKK1</accession>